<dbReference type="SUPFAM" id="SSF56281">
    <property type="entry name" value="Metallo-hydrolase/oxidoreductase"/>
    <property type="match status" value="1"/>
</dbReference>
<dbReference type="GO" id="GO:0046872">
    <property type="term" value="F:metal ion binding"/>
    <property type="evidence" value="ECO:0007669"/>
    <property type="project" value="UniProtKB-KW"/>
</dbReference>
<evidence type="ECO:0000313" key="4">
    <source>
        <dbReference type="Proteomes" id="UP000276588"/>
    </source>
</evidence>
<dbReference type="GO" id="GO:0050313">
    <property type="term" value="F:sulfur dioxygenase activity"/>
    <property type="evidence" value="ECO:0007669"/>
    <property type="project" value="InterPro"/>
</dbReference>
<dbReference type="InterPro" id="IPR036866">
    <property type="entry name" value="RibonucZ/Hydroxyglut_hydro"/>
</dbReference>
<dbReference type="SMART" id="SM00849">
    <property type="entry name" value="Lactamase_B"/>
    <property type="match status" value="1"/>
</dbReference>
<organism evidence="3 4">
    <name type="scientific">Halonotius aquaticus</name>
    <dbReference type="NCBI Taxonomy" id="2216978"/>
    <lineage>
        <taxon>Archaea</taxon>
        <taxon>Methanobacteriati</taxon>
        <taxon>Methanobacteriota</taxon>
        <taxon>Stenosarchaea group</taxon>
        <taxon>Halobacteria</taxon>
        <taxon>Halobacteriales</taxon>
        <taxon>Haloferacaceae</taxon>
        <taxon>Halonotius</taxon>
    </lineage>
</organism>
<keyword evidence="1" id="KW-0479">Metal-binding</keyword>
<dbReference type="Proteomes" id="UP000276588">
    <property type="component" value="Unassembled WGS sequence"/>
</dbReference>
<evidence type="ECO:0000313" key="3">
    <source>
        <dbReference type="EMBL" id="RJX44243.1"/>
    </source>
</evidence>
<dbReference type="Gene3D" id="3.40.250.10">
    <property type="entry name" value="Rhodanese-like domain"/>
    <property type="match status" value="1"/>
</dbReference>
<dbReference type="GO" id="GO:0006749">
    <property type="term" value="P:glutathione metabolic process"/>
    <property type="evidence" value="ECO:0007669"/>
    <property type="project" value="InterPro"/>
</dbReference>
<keyword evidence="3" id="KW-0378">Hydrolase</keyword>
<name>A0A3A6PRD3_9EURY</name>
<dbReference type="OrthoDB" id="9180at2157"/>
<dbReference type="Pfam" id="PF00581">
    <property type="entry name" value="Rhodanese"/>
    <property type="match status" value="1"/>
</dbReference>
<dbReference type="Pfam" id="PF00753">
    <property type="entry name" value="Lactamase_B"/>
    <property type="match status" value="1"/>
</dbReference>
<dbReference type="InterPro" id="IPR044528">
    <property type="entry name" value="POD-like_MBL-fold"/>
</dbReference>
<proteinExistence type="predicted"/>
<evidence type="ECO:0000259" key="2">
    <source>
        <dbReference type="PROSITE" id="PS50206"/>
    </source>
</evidence>
<dbReference type="GO" id="GO:0016787">
    <property type="term" value="F:hydrolase activity"/>
    <property type="evidence" value="ECO:0007669"/>
    <property type="project" value="UniProtKB-KW"/>
</dbReference>
<gene>
    <name evidence="3" type="ORF">DM826_03985</name>
</gene>
<dbReference type="PROSITE" id="PS50206">
    <property type="entry name" value="RHODANESE_3"/>
    <property type="match status" value="1"/>
</dbReference>
<dbReference type="SMART" id="SM00450">
    <property type="entry name" value="RHOD"/>
    <property type="match status" value="1"/>
</dbReference>
<dbReference type="RefSeq" id="WP_120101724.1">
    <property type="nucleotide sequence ID" value="NZ_QKNY01000005.1"/>
</dbReference>
<dbReference type="EMBL" id="QKNY01000005">
    <property type="protein sequence ID" value="RJX44243.1"/>
    <property type="molecule type" value="Genomic_DNA"/>
</dbReference>
<dbReference type="PANTHER" id="PTHR43084">
    <property type="entry name" value="PERSULFIDE DIOXYGENASE ETHE1"/>
    <property type="match status" value="1"/>
</dbReference>
<keyword evidence="4" id="KW-1185">Reference proteome</keyword>
<dbReference type="PANTHER" id="PTHR43084:SF1">
    <property type="entry name" value="PERSULFIDE DIOXYGENASE ETHE1, MITOCHONDRIAL"/>
    <property type="match status" value="1"/>
</dbReference>
<dbReference type="CDD" id="cd07724">
    <property type="entry name" value="POD-like_MBL-fold"/>
    <property type="match status" value="1"/>
</dbReference>
<evidence type="ECO:0000256" key="1">
    <source>
        <dbReference type="ARBA" id="ARBA00022723"/>
    </source>
</evidence>
<feature type="domain" description="Rhodanese" evidence="2">
    <location>
        <begin position="16"/>
        <end position="111"/>
    </location>
</feature>
<dbReference type="AlphaFoldDB" id="A0A3A6PRD3"/>
<dbReference type="InterPro" id="IPR051682">
    <property type="entry name" value="Mito_Persulfide_Diox"/>
</dbReference>
<dbReference type="SUPFAM" id="SSF52821">
    <property type="entry name" value="Rhodanese/Cell cycle control phosphatase"/>
    <property type="match status" value="1"/>
</dbReference>
<dbReference type="InterPro" id="IPR036873">
    <property type="entry name" value="Rhodanese-like_dom_sf"/>
</dbReference>
<dbReference type="InterPro" id="IPR001279">
    <property type="entry name" value="Metallo-B-lactamas"/>
</dbReference>
<sequence>MGQSISAETFRDRLDAGESLTVVDTRSDEGFVAWRVPGAIQYRYNAFQAFDRAEFEAETGLTPEDTIVTMCAKGQTSDALADDLTAAGYEDVAVVEGGMEAWSAVYDHVTIAYEDFTVVQLQRRAKGCLGYVVERDGAAAVIDATRHTDEFRAAADAVDSEIVAVFDTHVHADHISGGRQLADERGVPYYLGADAADRSVAYDYEPLSANEVVHVGDLPIKALSTPGHTSEMVSYLLGDEAVVTGDTIFVDSVGRTELQFGDGEATTGAELLYDSLHRTLLAEPDSVNVLPGHFSVASDGTTPITHGEPVDTTVGTLRTGLDVLQADRESFIDRVTATLPEKPPNYEEIIGINSGRETADDEQAAIELELGPNRCAAEIDAD</sequence>
<dbReference type="InterPro" id="IPR001763">
    <property type="entry name" value="Rhodanese-like_dom"/>
</dbReference>
<dbReference type="Gene3D" id="3.60.15.10">
    <property type="entry name" value="Ribonuclease Z/Hydroxyacylglutathione hydrolase-like"/>
    <property type="match status" value="1"/>
</dbReference>
<reference evidence="3 4" key="1">
    <citation type="submission" date="2018-06" db="EMBL/GenBank/DDBJ databases">
        <title>Halonotius sp. F13-13 a new haloarchaeeon isolated from a solar saltern from Isla Cristina, Huelva, Spain.</title>
        <authorList>
            <person name="Duran-Viseras A."/>
            <person name="Sanchez-Porro C."/>
            <person name="Ventosa A."/>
        </authorList>
    </citation>
    <scope>NUCLEOTIDE SEQUENCE [LARGE SCALE GENOMIC DNA]</scope>
    <source>
        <strain evidence="3 4">F13-13</strain>
    </source>
</reference>
<comment type="caution">
    <text evidence="3">The sequence shown here is derived from an EMBL/GenBank/DDBJ whole genome shotgun (WGS) entry which is preliminary data.</text>
</comment>
<dbReference type="GO" id="GO:0070813">
    <property type="term" value="P:hydrogen sulfide metabolic process"/>
    <property type="evidence" value="ECO:0007669"/>
    <property type="project" value="TreeGrafter"/>
</dbReference>
<protein>
    <submittedName>
        <fullName evidence="3">MBL fold metallo-hydrolase</fullName>
    </submittedName>
</protein>
<accession>A0A3A6PRD3</accession>
<dbReference type="CDD" id="cd00158">
    <property type="entry name" value="RHOD"/>
    <property type="match status" value="1"/>
</dbReference>